<evidence type="ECO:0000313" key="4">
    <source>
        <dbReference type="EMBL" id="QWZ08618.1"/>
    </source>
</evidence>
<name>A0A975Y0M0_9ACTN</name>
<evidence type="ECO:0000256" key="1">
    <source>
        <dbReference type="ARBA" id="ARBA00022679"/>
    </source>
</evidence>
<dbReference type="PANTHER" id="PTHR10584:SF166">
    <property type="entry name" value="RIBOKINASE"/>
    <property type="match status" value="1"/>
</dbReference>
<accession>A0A975Y0M0</accession>
<dbReference type="AlphaFoldDB" id="A0A975Y0M0"/>
<dbReference type="Proteomes" id="UP000683575">
    <property type="component" value="Chromosome"/>
</dbReference>
<evidence type="ECO:0000256" key="2">
    <source>
        <dbReference type="ARBA" id="ARBA00022777"/>
    </source>
</evidence>
<feature type="domain" description="Carbohydrate kinase PfkB" evidence="3">
    <location>
        <begin position="52"/>
        <end position="311"/>
    </location>
</feature>
<dbReference type="RefSeq" id="WP_216940198.1">
    <property type="nucleotide sequence ID" value="NZ_CP077062.1"/>
</dbReference>
<keyword evidence="2 4" id="KW-0418">Kinase</keyword>
<dbReference type="InterPro" id="IPR011611">
    <property type="entry name" value="PfkB_dom"/>
</dbReference>
<keyword evidence="1" id="KW-0808">Transferase</keyword>
<evidence type="ECO:0000313" key="5">
    <source>
        <dbReference type="Proteomes" id="UP000683575"/>
    </source>
</evidence>
<dbReference type="EMBL" id="CP077062">
    <property type="protein sequence ID" value="QWZ08618.1"/>
    <property type="molecule type" value="Genomic_DNA"/>
</dbReference>
<evidence type="ECO:0000259" key="3">
    <source>
        <dbReference type="Pfam" id="PF00294"/>
    </source>
</evidence>
<dbReference type="GO" id="GO:0016301">
    <property type="term" value="F:kinase activity"/>
    <property type="evidence" value="ECO:0007669"/>
    <property type="project" value="UniProtKB-KW"/>
</dbReference>
<proteinExistence type="predicted"/>
<gene>
    <name evidence="4" type="ORF">KRR39_01775</name>
</gene>
<keyword evidence="5" id="KW-1185">Reference proteome</keyword>
<dbReference type="PANTHER" id="PTHR10584">
    <property type="entry name" value="SUGAR KINASE"/>
    <property type="match status" value="1"/>
</dbReference>
<dbReference type="KEGG" id="nps:KRR39_01775"/>
<dbReference type="Pfam" id="PF00294">
    <property type="entry name" value="PfkB"/>
    <property type="match status" value="1"/>
</dbReference>
<dbReference type="PROSITE" id="PS00584">
    <property type="entry name" value="PFKB_KINASES_2"/>
    <property type="match status" value="1"/>
</dbReference>
<sequence>MTRRYDVVVGTGGIGSGIFLALEGNRTLGREESRPAELLDQRDYCKLHIVSHYVQRLLGPEVPVVPIGKVGEDDAGRVVLGEMQAVGLDTALVTTSPRPTLFAVCFLYPDGDGGNLSTNRSASSDVSPSDVQRAARLFTAHPGRGVAVALPEVPLPARRALLELATAHGWLRVAGVVPDELEQVRDSGLLGLVDVLALNIEEAARLGGVSVEQPATEVVVAALEALAELRSPARVVVTAGARGSWTWDGHDLVHAPASDPGGEVVSTAGAGDAHLSGVVVGLVAGLELAPANAFASIVSGLKVRSPHTINPDIDPRAVVDAAVRRGFALPPELFDVLAGASA</sequence>
<reference evidence="4" key="1">
    <citation type="submission" date="2021-06" db="EMBL/GenBank/DDBJ databases">
        <title>Complete genome sequence of Nocardioides sp. G188.</title>
        <authorList>
            <person name="Im W.-T."/>
        </authorList>
    </citation>
    <scope>NUCLEOTIDE SEQUENCE</scope>
    <source>
        <strain evidence="4">G188</strain>
    </source>
</reference>
<dbReference type="InterPro" id="IPR002173">
    <property type="entry name" value="Carboh/pur_kinase_PfkB_CS"/>
</dbReference>
<protein>
    <submittedName>
        <fullName evidence="4">Carbohydrate kinase family protein</fullName>
    </submittedName>
</protein>
<organism evidence="4 5">
    <name type="scientific">Nocardioides panacis</name>
    <dbReference type="NCBI Taxonomy" id="2849501"/>
    <lineage>
        <taxon>Bacteria</taxon>
        <taxon>Bacillati</taxon>
        <taxon>Actinomycetota</taxon>
        <taxon>Actinomycetes</taxon>
        <taxon>Propionibacteriales</taxon>
        <taxon>Nocardioidaceae</taxon>
        <taxon>Nocardioides</taxon>
    </lineage>
</organism>